<dbReference type="PANTHER" id="PTHR30160">
    <property type="entry name" value="TETRAACYLDISACCHARIDE 4'-KINASE-RELATED"/>
    <property type="match status" value="1"/>
</dbReference>
<dbReference type="CDD" id="cd03789">
    <property type="entry name" value="GT9_LPS_heptosyltransferase"/>
    <property type="match status" value="1"/>
</dbReference>
<gene>
    <name evidence="14" type="ORF">A1D18_01250</name>
</gene>
<dbReference type="EC" id="2.4.99.23" evidence="10"/>
<dbReference type="AlphaFoldDB" id="A0A1J8NLJ6"/>
<evidence type="ECO:0000256" key="8">
    <source>
        <dbReference type="ARBA" id="ARBA00023136"/>
    </source>
</evidence>
<evidence type="ECO:0000256" key="7">
    <source>
        <dbReference type="ARBA" id="ARBA00022985"/>
    </source>
</evidence>
<dbReference type="EMBL" id="LUKY01000029">
    <property type="protein sequence ID" value="OIZ95786.1"/>
    <property type="molecule type" value="Genomic_DNA"/>
</dbReference>
<accession>A0A1J8NLJ6</accession>
<evidence type="ECO:0000313" key="15">
    <source>
        <dbReference type="Proteomes" id="UP000183924"/>
    </source>
</evidence>
<dbReference type="GO" id="GO:0005829">
    <property type="term" value="C:cytosol"/>
    <property type="evidence" value="ECO:0007669"/>
    <property type="project" value="TreeGrafter"/>
</dbReference>
<evidence type="ECO:0000256" key="3">
    <source>
        <dbReference type="ARBA" id="ARBA00022475"/>
    </source>
</evidence>
<keyword evidence="7" id="KW-0448">Lipopolysaccharide biosynthesis</keyword>
<evidence type="ECO:0000256" key="1">
    <source>
        <dbReference type="ARBA" id="ARBA00004515"/>
    </source>
</evidence>
<name>A0A1J8NLJ6_9COXI</name>
<dbReference type="GO" id="GO:0005886">
    <property type="term" value="C:plasma membrane"/>
    <property type="evidence" value="ECO:0007669"/>
    <property type="project" value="UniProtKB-SubCell"/>
</dbReference>
<dbReference type="PANTHER" id="PTHR30160:SF19">
    <property type="entry name" value="LIPOPOLYSACCHARIDE HEPTOSYLTRANSFERASE 1"/>
    <property type="match status" value="1"/>
</dbReference>
<dbReference type="RefSeq" id="WP_071662009.1">
    <property type="nucleotide sequence ID" value="NZ_LUKY01000029.1"/>
</dbReference>
<comment type="caution">
    <text evidence="14">The sequence shown here is derived from an EMBL/GenBank/DDBJ whole genome shotgun (WGS) entry which is preliminary data.</text>
</comment>
<evidence type="ECO:0000256" key="6">
    <source>
        <dbReference type="ARBA" id="ARBA00022679"/>
    </source>
</evidence>
<evidence type="ECO:0000256" key="9">
    <source>
        <dbReference type="ARBA" id="ARBA00043995"/>
    </source>
</evidence>
<dbReference type="GO" id="GO:0009244">
    <property type="term" value="P:lipopolysaccharide core region biosynthetic process"/>
    <property type="evidence" value="ECO:0007669"/>
    <property type="project" value="InterPro"/>
</dbReference>
<keyword evidence="4" id="KW-0997">Cell inner membrane</keyword>
<comment type="pathway">
    <text evidence="2">Bacterial outer membrane biogenesis; LPS core biosynthesis.</text>
</comment>
<dbReference type="GO" id="GO:0008713">
    <property type="term" value="F:ADP-heptose-lipopolysaccharide heptosyltransferase activity"/>
    <property type="evidence" value="ECO:0007669"/>
    <property type="project" value="TreeGrafter"/>
</dbReference>
<protein>
    <recommendedName>
        <fullName evidence="11">Lipopolysaccharide heptosyltransferase 1</fullName>
        <ecNumber evidence="10">2.4.99.23</ecNumber>
    </recommendedName>
    <alternativeName>
        <fullName evidence="12">ADP-heptose:lipopolysaccharide heptosyltransferase I</fullName>
    </alternativeName>
</protein>
<keyword evidence="15" id="KW-1185">Reference proteome</keyword>
<comment type="similarity">
    <text evidence="9">Belongs to the glycosyltransferase 9 family.</text>
</comment>
<evidence type="ECO:0000256" key="2">
    <source>
        <dbReference type="ARBA" id="ARBA00004713"/>
    </source>
</evidence>
<dbReference type="InterPro" id="IPR051199">
    <property type="entry name" value="LPS_LOS_Heptosyltrfase"/>
</dbReference>
<dbReference type="InterPro" id="IPR002201">
    <property type="entry name" value="Glyco_trans_9"/>
</dbReference>
<dbReference type="SUPFAM" id="SSF53756">
    <property type="entry name" value="UDP-Glycosyltransferase/glycogen phosphorylase"/>
    <property type="match status" value="1"/>
</dbReference>
<evidence type="ECO:0000256" key="10">
    <source>
        <dbReference type="ARBA" id="ARBA00044041"/>
    </source>
</evidence>
<keyword evidence="3" id="KW-1003">Cell membrane</keyword>
<dbReference type="OrthoDB" id="9767552at2"/>
<evidence type="ECO:0000313" key="14">
    <source>
        <dbReference type="EMBL" id="OIZ95786.1"/>
    </source>
</evidence>
<dbReference type="Gene3D" id="3.40.50.2000">
    <property type="entry name" value="Glycogen Phosphorylase B"/>
    <property type="match status" value="2"/>
</dbReference>
<dbReference type="Proteomes" id="UP000183924">
    <property type="component" value="Unassembled WGS sequence"/>
</dbReference>
<dbReference type="NCBIfam" id="TIGR02193">
    <property type="entry name" value="heptsyl_trn_I"/>
    <property type="match status" value="1"/>
</dbReference>
<comment type="subcellular location">
    <subcellularLocation>
        <location evidence="1">Cell inner membrane</location>
        <topology evidence="1">Peripheral membrane protein</topology>
        <orientation evidence="1">Cytoplasmic side</orientation>
    </subcellularLocation>
</comment>
<evidence type="ECO:0000256" key="4">
    <source>
        <dbReference type="ARBA" id="ARBA00022519"/>
    </source>
</evidence>
<dbReference type="STRING" id="1225476.A1D18_01250"/>
<organism evidence="14 15">
    <name type="scientific">Candidatus Rickettsiella isopodorum</name>
    <dbReference type="NCBI Taxonomy" id="1225476"/>
    <lineage>
        <taxon>Bacteria</taxon>
        <taxon>Pseudomonadati</taxon>
        <taxon>Pseudomonadota</taxon>
        <taxon>Gammaproteobacteria</taxon>
        <taxon>Legionellales</taxon>
        <taxon>Coxiellaceae</taxon>
        <taxon>Rickettsiella</taxon>
    </lineage>
</organism>
<dbReference type="Pfam" id="PF01075">
    <property type="entry name" value="Glyco_transf_9"/>
    <property type="match status" value="1"/>
</dbReference>
<reference evidence="14 15" key="1">
    <citation type="submission" date="2016-03" db="EMBL/GenBank/DDBJ databases">
        <title>Comparative genomics of Rickettsiella.</title>
        <authorList>
            <person name="Chandler C."/>
            <person name="Wang Y."/>
        </authorList>
    </citation>
    <scope>NUCLEOTIDE SEQUENCE [LARGE SCALE GENOMIC DNA]</scope>
    <source>
        <strain evidence="14 15">RCFS May 2013</strain>
    </source>
</reference>
<evidence type="ECO:0000256" key="13">
    <source>
        <dbReference type="ARBA" id="ARBA00049201"/>
    </source>
</evidence>
<evidence type="ECO:0000256" key="11">
    <source>
        <dbReference type="ARBA" id="ARBA00044190"/>
    </source>
</evidence>
<sequence>MRVLIIKMSSMGDIIHTLPAVTDAIQAISNIQFDWVVEESFAEIPNWHKQVQQIIPIALRRWRKNIWQAVQNGEVKQFYKQLSARQYDIVLDAQGSIKSAITTRLSRGCRLGMDKHSVRESLAYLAYQQTFSVPWQQHAIDRLRQLFAKALKYPLPKTRPDYGINKENLSQAKIQLPRDYLIFIPNTSCSSKHWPNYSWSLLIEEMTRQKVSVFIPWGNENERKNANRLTKKNRLAQVLPYLSLNELAAVLANAKAVVAVDTGLSHLSAALGIPTIVLYGPTNSSLIGTIGLSQCHIKMAVNGSSKQDNNTIVLKKITDNLRQFLKL</sequence>
<keyword evidence="6" id="KW-0808">Transferase</keyword>
<keyword evidence="5" id="KW-0328">Glycosyltransferase</keyword>
<evidence type="ECO:0000256" key="12">
    <source>
        <dbReference type="ARBA" id="ARBA00044330"/>
    </source>
</evidence>
<comment type="catalytic activity">
    <reaction evidence="13">
        <text>an alpha-Kdo-(2-&gt;4)-alpha-Kdo-(2-&gt;6)-lipid A + ADP-L-glycero-beta-D-manno-heptose = an L-alpha-D-Hep-(1-&gt;5)-[alpha-Kdo-(2-&gt;4)]-alpha-Kdo-(2-&gt;6)-lipid A + ADP + H(+)</text>
        <dbReference type="Rhea" id="RHEA:74067"/>
        <dbReference type="ChEBI" id="CHEBI:15378"/>
        <dbReference type="ChEBI" id="CHEBI:61506"/>
        <dbReference type="ChEBI" id="CHEBI:176431"/>
        <dbReference type="ChEBI" id="CHEBI:193068"/>
        <dbReference type="ChEBI" id="CHEBI:456216"/>
        <dbReference type="EC" id="2.4.99.23"/>
    </reaction>
</comment>
<proteinExistence type="inferred from homology"/>
<keyword evidence="8" id="KW-0472">Membrane</keyword>
<evidence type="ECO:0000256" key="5">
    <source>
        <dbReference type="ARBA" id="ARBA00022676"/>
    </source>
</evidence>
<dbReference type="InterPro" id="IPR011908">
    <property type="entry name" value="LipoPS_heptosylTferase-I"/>
</dbReference>